<keyword evidence="3" id="KW-1185">Reference proteome</keyword>
<dbReference type="EMBL" id="CAMKVN010002455">
    <property type="protein sequence ID" value="CAI2181203.1"/>
    <property type="molecule type" value="Genomic_DNA"/>
</dbReference>
<keyword evidence="1" id="KW-0732">Signal</keyword>
<dbReference type="OrthoDB" id="2388920at2759"/>
<evidence type="ECO:0000313" key="2">
    <source>
        <dbReference type="EMBL" id="CAI2181203.1"/>
    </source>
</evidence>
<evidence type="ECO:0000313" key="3">
    <source>
        <dbReference type="Proteomes" id="UP001153678"/>
    </source>
</evidence>
<protein>
    <submittedName>
        <fullName evidence="2">9057_t:CDS:1</fullName>
    </submittedName>
</protein>
<proteinExistence type="predicted"/>
<dbReference type="AlphaFoldDB" id="A0A9W4WV31"/>
<reference evidence="2" key="1">
    <citation type="submission" date="2022-08" db="EMBL/GenBank/DDBJ databases">
        <authorList>
            <person name="Kallberg Y."/>
            <person name="Tangrot J."/>
            <person name="Rosling A."/>
        </authorList>
    </citation>
    <scope>NUCLEOTIDE SEQUENCE</scope>
    <source>
        <strain evidence="2">Wild A</strain>
    </source>
</reference>
<sequence length="86" mass="10046">MKVRFILLLFHYASGTYIGYKSTFNFLLVGTINLNEKRAGRDINDSTWLDPVSNLQDNRIEHWWNSEEERIMGELRSVGKTEPISL</sequence>
<feature type="chain" id="PRO_5040947704" evidence="1">
    <location>
        <begin position="16"/>
        <end position="86"/>
    </location>
</feature>
<gene>
    <name evidence="2" type="ORF">FWILDA_LOCUS9965</name>
</gene>
<accession>A0A9W4WV31</accession>
<name>A0A9W4WV31_9GLOM</name>
<organism evidence="2 3">
    <name type="scientific">Funneliformis geosporum</name>
    <dbReference type="NCBI Taxonomy" id="1117311"/>
    <lineage>
        <taxon>Eukaryota</taxon>
        <taxon>Fungi</taxon>
        <taxon>Fungi incertae sedis</taxon>
        <taxon>Mucoromycota</taxon>
        <taxon>Glomeromycotina</taxon>
        <taxon>Glomeromycetes</taxon>
        <taxon>Glomerales</taxon>
        <taxon>Glomeraceae</taxon>
        <taxon>Funneliformis</taxon>
    </lineage>
</organism>
<dbReference type="Proteomes" id="UP001153678">
    <property type="component" value="Unassembled WGS sequence"/>
</dbReference>
<evidence type="ECO:0000256" key="1">
    <source>
        <dbReference type="SAM" id="SignalP"/>
    </source>
</evidence>
<comment type="caution">
    <text evidence="2">The sequence shown here is derived from an EMBL/GenBank/DDBJ whole genome shotgun (WGS) entry which is preliminary data.</text>
</comment>
<feature type="signal peptide" evidence="1">
    <location>
        <begin position="1"/>
        <end position="15"/>
    </location>
</feature>